<dbReference type="GO" id="GO:0071111">
    <property type="term" value="F:cyclic-guanylate-specific phosphodiesterase activity"/>
    <property type="evidence" value="ECO:0007669"/>
    <property type="project" value="UniProtKB-EC"/>
</dbReference>
<dbReference type="Proteomes" id="UP000092544">
    <property type="component" value="Unassembled WGS sequence"/>
</dbReference>
<sequence>MSAFQVESCFGVELNSGFFNLDEIIDQFGIRSEVLNHKRIRSLIRAQGKKSRIVSVAMRQVIFDLVKPALETDLLPYDPSFTFEKLLNTKRERLYDAQERFLLLCYSMTQGKTVKSLKKLHASLTTKDWRDKANEGRSLFKYFRQELDDNTREYILAYKAKQGDKVKQVEEEVDESQKNALASVPSRRRNKVSLAEKKLAPTSFNDEVVKALKLFEDGYLLLREQTDIVKTGSPLDVDKLRDFCQRLIQSHTRNSFALLAIRHIKDASTYLEQHAIGAAVLGIHFAKALALSAPYIEAIALGGLLFDLGRFRLPMAISHKAGKMTEAEFDLFRKHITFGEQMFKLSDNIPKVVYQMLIDHHERVDGAGYPHGKQDQEISVYGKIAGIIDAYDALTSQQVHKPSMGPLRARQQLIKEAGLAFDKSLLGVFLKSIGRIPVGSCIVLSNGRVGFVLTLNASLEPALIRQVYSLTHKSFITVSDIDLSKPGYSQESTKIVRDIAPQSLGIQFINYLA</sequence>
<proteinExistence type="predicted"/>
<feature type="domain" description="HD-GYP" evidence="1">
    <location>
        <begin position="247"/>
        <end position="445"/>
    </location>
</feature>
<keyword evidence="2" id="KW-0378">Hydrolase</keyword>
<organism evidence="2 3">
    <name type="scientific">Marinomonas spartinae</name>
    <dbReference type="NCBI Taxonomy" id="1792290"/>
    <lineage>
        <taxon>Bacteria</taxon>
        <taxon>Pseudomonadati</taxon>
        <taxon>Pseudomonadota</taxon>
        <taxon>Gammaproteobacteria</taxon>
        <taxon>Oceanospirillales</taxon>
        <taxon>Oceanospirillaceae</taxon>
        <taxon>Marinomonas</taxon>
    </lineage>
</organism>
<keyword evidence="3" id="KW-1185">Reference proteome</keyword>
<dbReference type="PANTHER" id="PTHR43155">
    <property type="entry name" value="CYCLIC DI-GMP PHOSPHODIESTERASE PA4108-RELATED"/>
    <property type="match status" value="1"/>
</dbReference>
<dbReference type="InterPro" id="IPR003607">
    <property type="entry name" value="HD/PDEase_dom"/>
</dbReference>
<dbReference type="OrthoDB" id="9816273at2"/>
<dbReference type="STRING" id="1792290.MSP8886_01052"/>
<protein>
    <submittedName>
        <fullName evidence="2">Cyclic di-GMP phosphodiesterase response regulator RpfG</fullName>
        <ecNumber evidence="2">3.1.4.52</ecNumber>
    </submittedName>
</protein>
<dbReference type="Gene3D" id="1.10.3210.10">
    <property type="entry name" value="Hypothetical protein af1432"/>
    <property type="match status" value="1"/>
</dbReference>
<accession>A0A1A8T9K6</accession>
<dbReference type="CDD" id="cd00077">
    <property type="entry name" value="HDc"/>
    <property type="match status" value="1"/>
</dbReference>
<name>A0A1A8T9K6_9GAMM</name>
<dbReference type="InterPro" id="IPR037522">
    <property type="entry name" value="HD_GYP_dom"/>
</dbReference>
<dbReference type="Pfam" id="PF13487">
    <property type="entry name" value="HD_5"/>
    <property type="match status" value="1"/>
</dbReference>
<gene>
    <name evidence="2" type="primary">rpfG_3</name>
    <name evidence="2" type="ORF">MSP8886_01052</name>
</gene>
<evidence type="ECO:0000259" key="1">
    <source>
        <dbReference type="PROSITE" id="PS51832"/>
    </source>
</evidence>
<dbReference type="SUPFAM" id="SSF109604">
    <property type="entry name" value="HD-domain/PDEase-like"/>
    <property type="match status" value="1"/>
</dbReference>
<dbReference type="EC" id="3.1.4.52" evidence="2"/>
<dbReference type="AlphaFoldDB" id="A0A1A8T9K6"/>
<evidence type="ECO:0000313" key="3">
    <source>
        <dbReference type="Proteomes" id="UP000092544"/>
    </source>
</evidence>
<dbReference type="RefSeq" id="WP_067013459.1">
    <property type="nucleotide sequence ID" value="NZ_FLOB01000002.1"/>
</dbReference>
<dbReference type="PROSITE" id="PS51832">
    <property type="entry name" value="HD_GYP"/>
    <property type="match status" value="1"/>
</dbReference>
<reference evidence="2 3" key="1">
    <citation type="submission" date="2016-06" db="EMBL/GenBank/DDBJ databases">
        <authorList>
            <person name="Kjaerup R.B."/>
            <person name="Dalgaard T.S."/>
            <person name="Juul-Madsen H.R."/>
        </authorList>
    </citation>
    <scope>NUCLEOTIDE SEQUENCE [LARGE SCALE GENOMIC DNA]</scope>
    <source>
        <strain evidence="2 3">CECT 8886</strain>
    </source>
</reference>
<evidence type="ECO:0000313" key="2">
    <source>
        <dbReference type="EMBL" id="SBS28090.1"/>
    </source>
</evidence>
<dbReference type="PANTHER" id="PTHR43155:SF2">
    <property type="entry name" value="CYCLIC DI-GMP PHOSPHODIESTERASE PA4108"/>
    <property type="match status" value="1"/>
</dbReference>
<dbReference type="EMBL" id="FLOB01000002">
    <property type="protein sequence ID" value="SBS28090.1"/>
    <property type="molecule type" value="Genomic_DNA"/>
</dbReference>